<protein>
    <submittedName>
        <fullName evidence="2">WxcM-like domain-containing protein</fullName>
    </submittedName>
</protein>
<dbReference type="Proteomes" id="UP000297031">
    <property type="component" value="Chromosome"/>
</dbReference>
<dbReference type="InterPro" id="IPR011051">
    <property type="entry name" value="RmlC_Cupin_sf"/>
</dbReference>
<organism evidence="2 3">
    <name type="scientific">Muribaculum gordoncarteri</name>
    <dbReference type="NCBI Taxonomy" id="2530390"/>
    <lineage>
        <taxon>Bacteria</taxon>
        <taxon>Pseudomonadati</taxon>
        <taxon>Bacteroidota</taxon>
        <taxon>Bacteroidia</taxon>
        <taxon>Bacteroidales</taxon>
        <taxon>Muribaculaceae</taxon>
        <taxon>Muribaculum</taxon>
    </lineage>
</organism>
<gene>
    <name evidence="2" type="ORF">E7746_09555</name>
</gene>
<reference evidence="2 3" key="1">
    <citation type="submission" date="2019-02" db="EMBL/GenBank/DDBJ databases">
        <title>Isolation and identification of novel species under the genus Muribaculum.</title>
        <authorList>
            <person name="Miyake S."/>
            <person name="Ding Y."/>
            <person name="Low A."/>
            <person name="Soh M."/>
            <person name="Seedorf H."/>
        </authorList>
    </citation>
    <scope>NUCLEOTIDE SEQUENCE [LARGE SCALE GENOMIC DNA]</scope>
    <source>
        <strain evidence="2 3">TLL-A4</strain>
    </source>
</reference>
<dbReference type="RefSeq" id="WP_136410656.1">
    <property type="nucleotide sequence ID" value="NZ_CP039393.1"/>
</dbReference>
<dbReference type="Pfam" id="PF05523">
    <property type="entry name" value="FdtA"/>
    <property type="match status" value="1"/>
</dbReference>
<dbReference type="EMBL" id="CP039393">
    <property type="protein sequence ID" value="QCD36106.1"/>
    <property type="molecule type" value="Genomic_DNA"/>
</dbReference>
<dbReference type="KEGG" id="mgod:E7746_09555"/>
<dbReference type="OrthoDB" id="9795513at2"/>
<dbReference type="InterPro" id="IPR014710">
    <property type="entry name" value="RmlC-like_jellyroll"/>
</dbReference>
<dbReference type="Gene3D" id="2.60.120.10">
    <property type="entry name" value="Jelly Rolls"/>
    <property type="match status" value="1"/>
</dbReference>
<evidence type="ECO:0000259" key="1">
    <source>
        <dbReference type="Pfam" id="PF05523"/>
    </source>
</evidence>
<evidence type="ECO:0000313" key="3">
    <source>
        <dbReference type="Proteomes" id="UP000297031"/>
    </source>
</evidence>
<dbReference type="InterPro" id="IPR008894">
    <property type="entry name" value="QdtA_cupin_dom"/>
</dbReference>
<sequence>MGLNDVRFIEVPTASDSRGCLSYIRSMTEVPFEIKEVYYIYNVPAGAVRGCHSHRTARHVLVALNGSVTVSLDDGVDKAVYTLDSPRRALYMPAGLWLGEFNVESLCLVVSSELYSEDEYIRDYDEYLRFRGLR</sequence>
<evidence type="ECO:0000313" key="2">
    <source>
        <dbReference type="EMBL" id="QCD36106.1"/>
    </source>
</evidence>
<dbReference type="CDD" id="cd20292">
    <property type="entry name" value="cupin_QdtA-like"/>
    <property type="match status" value="1"/>
</dbReference>
<accession>A0A4P7VLY6</accession>
<feature type="domain" description="Sugar 3,4-ketoisomerase QdtA cupin" evidence="1">
    <location>
        <begin position="5"/>
        <end position="130"/>
    </location>
</feature>
<keyword evidence="3" id="KW-1185">Reference proteome</keyword>
<dbReference type="AlphaFoldDB" id="A0A4P7VLY6"/>
<dbReference type="SUPFAM" id="SSF51182">
    <property type="entry name" value="RmlC-like cupins"/>
    <property type="match status" value="1"/>
</dbReference>
<proteinExistence type="predicted"/>
<name>A0A4P7VLY6_9BACT</name>